<dbReference type="AlphaFoldDB" id="A0A1V9G354"/>
<comment type="similarity">
    <text evidence="2 7">Belongs to the peptidase M14 family.</text>
</comment>
<name>A0A1V9G354_9BACT</name>
<evidence type="ECO:0000256" key="7">
    <source>
        <dbReference type="PROSITE-ProRule" id="PRU01379"/>
    </source>
</evidence>
<dbReference type="GO" id="GO:0006508">
    <property type="term" value="P:proteolysis"/>
    <property type="evidence" value="ECO:0007669"/>
    <property type="project" value="UniProtKB-KW"/>
</dbReference>
<accession>A0A1V9G354</accession>
<evidence type="ECO:0000256" key="3">
    <source>
        <dbReference type="ARBA" id="ARBA00022670"/>
    </source>
</evidence>
<dbReference type="GO" id="GO:0005615">
    <property type="term" value="C:extracellular space"/>
    <property type="evidence" value="ECO:0007669"/>
    <property type="project" value="TreeGrafter"/>
</dbReference>
<dbReference type="SUPFAM" id="SSF52317">
    <property type="entry name" value="Class I glutamine amidotransferase-like"/>
    <property type="match status" value="1"/>
</dbReference>
<dbReference type="InterPro" id="IPR029062">
    <property type="entry name" value="Class_I_gatase-like"/>
</dbReference>
<comment type="caution">
    <text evidence="10">The sequence shown here is derived from an EMBL/GenBank/DDBJ whole genome shotgun (WGS) entry which is preliminary data.</text>
</comment>
<evidence type="ECO:0000256" key="5">
    <source>
        <dbReference type="ARBA" id="ARBA00022833"/>
    </source>
</evidence>
<keyword evidence="4" id="KW-0378">Hydrolase</keyword>
<dbReference type="PANTHER" id="PTHR11705">
    <property type="entry name" value="PROTEASE FAMILY M14 CARBOXYPEPTIDASE A,B"/>
    <property type="match status" value="1"/>
</dbReference>
<evidence type="ECO:0000256" key="8">
    <source>
        <dbReference type="SAM" id="SignalP"/>
    </source>
</evidence>
<dbReference type="RefSeq" id="WP_081163400.1">
    <property type="nucleotide sequence ID" value="NZ_LWBP01000078.1"/>
</dbReference>
<feature type="chain" id="PRO_5013048521" evidence="8">
    <location>
        <begin position="21"/>
        <end position="845"/>
    </location>
</feature>
<dbReference type="PROSITE" id="PS52035">
    <property type="entry name" value="PEPTIDASE_M14"/>
    <property type="match status" value="1"/>
</dbReference>
<keyword evidence="6" id="KW-0482">Metalloprotease</keyword>
<keyword evidence="5" id="KW-0862">Zinc</keyword>
<dbReference type="STRING" id="550983.A4R26_15315"/>
<evidence type="ECO:0000256" key="1">
    <source>
        <dbReference type="ARBA" id="ARBA00001947"/>
    </source>
</evidence>
<protein>
    <submittedName>
        <fullName evidence="10">Zinc carboxypeptidase</fullName>
    </submittedName>
</protein>
<evidence type="ECO:0000256" key="2">
    <source>
        <dbReference type="ARBA" id="ARBA00005988"/>
    </source>
</evidence>
<dbReference type="GO" id="GO:0008270">
    <property type="term" value="F:zinc ion binding"/>
    <property type="evidence" value="ECO:0007669"/>
    <property type="project" value="InterPro"/>
</dbReference>
<reference evidence="11" key="1">
    <citation type="submission" date="2016-04" db="EMBL/GenBank/DDBJ databases">
        <authorList>
            <person name="Chen L."/>
            <person name="Zhuang W."/>
            <person name="Wang G."/>
        </authorList>
    </citation>
    <scope>NUCLEOTIDE SEQUENCE [LARGE SCALE GENOMIC DNA]</scope>
    <source>
        <strain evidence="11">208</strain>
    </source>
</reference>
<dbReference type="PANTHER" id="PTHR11705:SF143">
    <property type="entry name" value="SLL0236 PROTEIN"/>
    <property type="match status" value="1"/>
</dbReference>
<evidence type="ECO:0000313" key="11">
    <source>
        <dbReference type="Proteomes" id="UP000192276"/>
    </source>
</evidence>
<dbReference type="InterPro" id="IPR000834">
    <property type="entry name" value="Peptidase_M14"/>
</dbReference>
<keyword evidence="11" id="KW-1185">Reference proteome</keyword>
<feature type="domain" description="Peptidase M14" evidence="9">
    <location>
        <begin position="36"/>
        <end position="367"/>
    </location>
</feature>
<dbReference type="Pfam" id="PF00246">
    <property type="entry name" value="Peptidase_M14"/>
    <property type="match status" value="1"/>
</dbReference>
<keyword evidence="8" id="KW-0732">Signal</keyword>
<dbReference type="EMBL" id="LWBP01000078">
    <property type="protein sequence ID" value="OQP65075.1"/>
    <property type="molecule type" value="Genomic_DNA"/>
</dbReference>
<dbReference type="GO" id="GO:0004181">
    <property type="term" value="F:metallocarboxypeptidase activity"/>
    <property type="evidence" value="ECO:0007669"/>
    <property type="project" value="InterPro"/>
</dbReference>
<evidence type="ECO:0000259" key="9">
    <source>
        <dbReference type="PROSITE" id="PS52035"/>
    </source>
</evidence>
<dbReference type="CDD" id="cd06238">
    <property type="entry name" value="M14-like"/>
    <property type="match status" value="1"/>
</dbReference>
<dbReference type="CDD" id="cd03143">
    <property type="entry name" value="A4_beta-galactosidase_middle_domain"/>
    <property type="match status" value="1"/>
</dbReference>
<comment type="cofactor">
    <cofactor evidence="1">
        <name>Zn(2+)</name>
        <dbReference type="ChEBI" id="CHEBI:29105"/>
    </cofactor>
</comment>
<evidence type="ECO:0000313" key="10">
    <source>
        <dbReference type="EMBL" id="OQP65075.1"/>
    </source>
</evidence>
<keyword evidence="3" id="KW-0645">Protease</keyword>
<dbReference type="SMART" id="SM00631">
    <property type="entry name" value="Zn_pept"/>
    <property type="match status" value="1"/>
</dbReference>
<dbReference type="OrthoDB" id="9758209at2"/>
<organism evidence="10 11">
    <name type="scientific">Niastella populi</name>
    <dbReference type="NCBI Taxonomy" id="550983"/>
    <lineage>
        <taxon>Bacteria</taxon>
        <taxon>Pseudomonadati</taxon>
        <taxon>Bacteroidota</taxon>
        <taxon>Chitinophagia</taxon>
        <taxon>Chitinophagales</taxon>
        <taxon>Chitinophagaceae</taxon>
        <taxon>Niastella</taxon>
    </lineage>
</organism>
<dbReference type="Proteomes" id="UP000192276">
    <property type="component" value="Unassembled WGS sequence"/>
</dbReference>
<dbReference type="Gene3D" id="3.40.630.10">
    <property type="entry name" value="Zn peptidases"/>
    <property type="match status" value="1"/>
</dbReference>
<comment type="caution">
    <text evidence="7">Lacks conserved residue(s) required for the propagation of feature annotation.</text>
</comment>
<sequence length="845" mass="96362">MKKVTAGVALLLLISGLALAQVKSPEQFLGYKLGARYTPHFNIVNYCRQVAEAAPEMVKLEQYGTTNEGRPLLLLYVTSPGNLSRLEEIRQNNRRLAGMTYDKMAPDEKAPAILWLSYNVHGNETSSSEAAMLTLYELVNPANAKTKEWLQQTVVIIDPCINPDGRDRYVNWFNSVVGAKPNPQPYTREHSEPWPGGRPNHYYFDLNRDWAWQTQVETQQRIIKYNQWLPHIHVDYHEQYYNNPYYFAPAAEPYHEVITGWQREFQTIIGRNNAKYFDENGWLFFTKERFDLFYPSYGDTYPLYKGAIGMTYEQGGHSRGGAAVINRDGDTLTLWDRLYHHYTTGMSTIEATAQNAPKVVQEFKKYYDKARTSPPGEFKSYVIKADEGKKIVRLQELLDRNNIRWAFANNGSSFSGVNYFTGKTESVKTVRADVVINANQPNANLLKVLFERNSRLTDTVTYDITAWSVPFVYGLTTYGINNYISGVIDNQPIYSDTIFSPIKESTVAWVVRWNGLNSVQFLSQIMQQKIKVRYAEQPFKIGNDEFEKGTLIITRTSNQALGASLGKIIFNAARKAGIGYVPVTSSFVDKGFDFGSEKVHGMLAPRIGLLAGDGVNSLSMGEVWHYFDVQIGYPVNVIWANDLTKNYLKELDVLILPDGNYRFLSDRQMNEALKDWVTNGGRLIALESAVGQLSAADWGIKIKKNDEEKEKEDKKEDYSLLRRYENRERDFIPGYNPGSIYKVELDNSHPLAFGYDTAYYTLKQDNTIYEFFKEMGWNVGVIKKDNQVAGFVGSKLKDKLKDGLLFGVQDMGQGNIIYLTDDPLFRSFWENGKLLFSNAVFMVGQ</sequence>
<gene>
    <name evidence="10" type="ORF">A4R26_15315</name>
</gene>
<evidence type="ECO:0000256" key="4">
    <source>
        <dbReference type="ARBA" id="ARBA00022801"/>
    </source>
</evidence>
<proteinExistence type="inferred from homology"/>
<evidence type="ECO:0000256" key="6">
    <source>
        <dbReference type="ARBA" id="ARBA00023049"/>
    </source>
</evidence>
<dbReference type="SUPFAM" id="SSF53187">
    <property type="entry name" value="Zn-dependent exopeptidases"/>
    <property type="match status" value="1"/>
</dbReference>
<keyword evidence="10" id="KW-0121">Carboxypeptidase</keyword>
<feature type="signal peptide" evidence="8">
    <location>
        <begin position="1"/>
        <end position="20"/>
    </location>
</feature>